<organism evidence="1 2">
    <name type="scientific">Caldivirga maquilingensis (strain ATCC 700844 / DSM 13496 / JCM 10307 / IC-167)</name>
    <dbReference type="NCBI Taxonomy" id="397948"/>
    <lineage>
        <taxon>Archaea</taxon>
        <taxon>Thermoproteota</taxon>
        <taxon>Thermoprotei</taxon>
        <taxon>Thermoproteales</taxon>
        <taxon>Thermoproteaceae</taxon>
        <taxon>Caldivirga</taxon>
    </lineage>
</organism>
<dbReference type="AlphaFoldDB" id="A8M9P5"/>
<accession>A8M9P5</accession>
<reference evidence="1 2" key="1">
    <citation type="submission" date="2007-10" db="EMBL/GenBank/DDBJ databases">
        <title>Complete sequence of Caldivirga maquilingensis IC-167.</title>
        <authorList>
            <consortium name="US DOE Joint Genome Institute"/>
            <person name="Copeland A."/>
            <person name="Lucas S."/>
            <person name="Lapidus A."/>
            <person name="Barry K."/>
            <person name="Glavina del Rio T."/>
            <person name="Dalin E."/>
            <person name="Tice H."/>
            <person name="Pitluck S."/>
            <person name="Saunders E."/>
            <person name="Brettin T."/>
            <person name="Bruce D."/>
            <person name="Detter J.C."/>
            <person name="Han C."/>
            <person name="Schmutz J."/>
            <person name="Larimer F."/>
            <person name="Land M."/>
            <person name="Hauser L."/>
            <person name="Kyrpides N."/>
            <person name="Ivanova N."/>
            <person name="Biddle J.F."/>
            <person name="Zhang Z."/>
            <person name="Fitz-Gibbon S.T."/>
            <person name="Lowe T.M."/>
            <person name="Saltikov C."/>
            <person name="House C.H."/>
            <person name="Richardson P."/>
        </authorList>
    </citation>
    <scope>NUCLEOTIDE SEQUENCE [LARGE SCALE GENOMIC DNA]</scope>
    <source>
        <strain evidence="2">ATCC 700844 / DSM 13496 / JCM 10307 / IC-167</strain>
    </source>
</reference>
<dbReference type="Pfam" id="PF11010">
    <property type="entry name" value="DUF2848"/>
    <property type="match status" value="1"/>
</dbReference>
<dbReference type="KEGG" id="cma:Cmaq_0072"/>
<evidence type="ECO:0000313" key="2">
    <source>
        <dbReference type="Proteomes" id="UP000001137"/>
    </source>
</evidence>
<dbReference type="OrthoDB" id="23393at2157"/>
<evidence type="ECO:0008006" key="3">
    <source>
        <dbReference type="Google" id="ProtNLM"/>
    </source>
</evidence>
<evidence type="ECO:0000313" key="1">
    <source>
        <dbReference type="EMBL" id="ABW00926.1"/>
    </source>
</evidence>
<dbReference type="RefSeq" id="WP_012185146.1">
    <property type="nucleotide sequence ID" value="NC_009954.1"/>
</dbReference>
<dbReference type="Proteomes" id="UP000001137">
    <property type="component" value="Chromosome"/>
</dbReference>
<dbReference type="GeneID" id="5709385"/>
<dbReference type="eggNOG" id="arCOG10467">
    <property type="taxonomic scope" value="Archaea"/>
</dbReference>
<name>A8M9P5_CALMQ</name>
<protein>
    <recommendedName>
        <fullName evidence="3">DUF2848 domain-containing protein</fullName>
    </recommendedName>
</protein>
<sequence length="202" mass="23269">MHRVNIIAEYGNRTEKDIEITVGSLLLVQQDSGSISTIALQPYLITTSNYVKKITASYGSNIAYALLIKNREDVFITVASDHTDPDAERCSVISGKHTYPKVIARRAWSLENIEDHWDLIELRNMAIINDEKKIAQQFTGKELPQPSIVLEMIEDTVEEPRNMVIVVERRIMPEEYVVSNYYEISMIDNSSKRSIEHYYWVD</sequence>
<dbReference type="InterPro" id="IPR021269">
    <property type="entry name" value="DUF2848"/>
</dbReference>
<gene>
    <name evidence="1" type="ordered locus">Cmaq_0072</name>
</gene>
<dbReference type="HOGENOM" id="CLU_074521_0_0_2"/>
<dbReference type="STRING" id="397948.Cmaq_0072"/>
<proteinExistence type="predicted"/>
<dbReference type="EMBL" id="CP000852">
    <property type="protein sequence ID" value="ABW00926.1"/>
    <property type="molecule type" value="Genomic_DNA"/>
</dbReference>
<keyword evidence="2" id="KW-1185">Reference proteome</keyword>